<dbReference type="CTD" id="343099"/>
<evidence type="ECO:0000256" key="2">
    <source>
        <dbReference type="ARBA" id="ARBA00022490"/>
    </source>
</evidence>
<dbReference type="PANTHER" id="PTHR18875">
    <property type="entry name" value="SARCOMA ANTIGEN NY-SAR-24/CYTOSKELETAL PROTEIN SOJO"/>
    <property type="match status" value="1"/>
</dbReference>
<dbReference type="RefSeq" id="XP_038063467.1">
    <property type="nucleotide sequence ID" value="XM_038207539.1"/>
</dbReference>
<feature type="compositionally biased region" description="Polar residues" evidence="5">
    <location>
        <begin position="104"/>
        <end position="116"/>
    </location>
</feature>
<dbReference type="EnsemblMetazoa" id="XM_038207539.1">
    <property type="protein sequence ID" value="XP_038063467.1"/>
    <property type="gene ID" value="LOC119734186"/>
</dbReference>
<feature type="coiled-coil region" evidence="4">
    <location>
        <begin position="1133"/>
        <end position="1209"/>
    </location>
</feature>
<evidence type="ECO:0000313" key="6">
    <source>
        <dbReference type="EnsemblMetazoa" id="XP_038063467.1"/>
    </source>
</evidence>
<feature type="region of interest" description="Disordered" evidence="5">
    <location>
        <begin position="1459"/>
        <end position="1485"/>
    </location>
</feature>
<proteinExistence type="predicted"/>
<reference evidence="6" key="1">
    <citation type="submission" date="2022-11" db="UniProtKB">
        <authorList>
            <consortium name="EnsemblMetazoa"/>
        </authorList>
    </citation>
    <scope>IDENTIFICATION</scope>
</reference>
<accession>A0A914AIB9</accession>
<dbReference type="OMA" id="SKQPWES"/>
<feature type="compositionally biased region" description="Basic and acidic residues" evidence="5">
    <location>
        <begin position="964"/>
        <end position="981"/>
    </location>
</feature>
<protein>
    <submittedName>
        <fullName evidence="6">Uncharacterized protein</fullName>
    </submittedName>
</protein>
<feature type="coiled-coil region" evidence="4">
    <location>
        <begin position="1246"/>
        <end position="1347"/>
    </location>
</feature>
<evidence type="ECO:0000256" key="3">
    <source>
        <dbReference type="ARBA" id="ARBA00023054"/>
    </source>
</evidence>
<feature type="compositionally biased region" description="Polar residues" evidence="5">
    <location>
        <begin position="1513"/>
        <end position="1533"/>
    </location>
</feature>
<dbReference type="PANTHER" id="PTHR18875:SF8">
    <property type="entry name" value="COILED-COIL DOMAIN-CONTAINING PROTEIN 18"/>
    <property type="match status" value="1"/>
</dbReference>
<feature type="compositionally biased region" description="Polar residues" evidence="5">
    <location>
        <begin position="1351"/>
        <end position="1367"/>
    </location>
</feature>
<feature type="compositionally biased region" description="Basic and acidic residues" evidence="5">
    <location>
        <begin position="1561"/>
        <end position="1588"/>
    </location>
</feature>
<feature type="region of interest" description="Disordered" evidence="5">
    <location>
        <begin position="92"/>
        <end position="117"/>
    </location>
</feature>
<feature type="region of interest" description="Disordered" evidence="5">
    <location>
        <begin position="34"/>
        <end position="55"/>
    </location>
</feature>
<feature type="compositionally biased region" description="Polar residues" evidence="5">
    <location>
        <begin position="950"/>
        <end position="963"/>
    </location>
</feature>
<evidence type="ECO:0000256" key="4">
    <source>
        <dbReference type="SAM" id="Coils"/>
    </source>
</evidence>
<comment type="subcellular location">
    <subcellularLocation>
        <location evidence="1">Cytoplasm</location>
    </subcellularLocation>
</comment>
<feature type="coiled-coil region" evidence="4">
    <location>
        <begin position="539"/>
        <end position="587"/>
    </location>
</feature>
<dbReference type="GeneID" id="119734186"/>
<feature type="coiled-coil region" evidence="4">
    <location>
        <begin position="616"/>
        <end position="749"/>
    </location>
</feature>
<dbReference type="SUPFAM" id="SSF57997">
    <property type="entry name" value="Tropomyosin"/>
    <property type="match status" value="1"/>
</dbReference>
<keyword evidence="7" id="KW-1185">Reference proteome</keyword>
<dbReference type="Proteomes" id="UP000887568">
    <property type="component" value="Unplaced"/>
</dbReference>
<dbReference type="GO" id="GO:0005737">
    <property type="term" value="C:cytoplasm"/>
    <property type="evidence" value="ECO:0007669"/>
    <property type="project" value="UniProtKB-SubCell"/>
</dbReference>
<evidence type="ECO:0000256" key="5">
    <source>
        <dbReference type="SAM" id="MobiDB-lite"/>
    </source>
</evidence>
<dbReference type="OrthoDB" id="2160759at2759"/>
<feature type="compositionally biased region" description="Basic and acidic residues" evidence="5">
    <location>
        <begin position="1459"/>
        <end position="1469"/>
    </location>
</feature>
<evidence type="ECO:0000313" key="7">
    <source>
        <dbReference type="Proteomes" id="UP000887568"/>
    </source>
</evidence>
<feature type="region of interest" description="Disordered" evidence="5">
    <location>
        <begin position="789"/>
        <end position="814"/>
    </location>
</feature>
<evidence type="ECO:0000256" key="1">
    <source>
        <dbReference type="ARBA" id="ARBA00004496"/>
    </source>
</evidence>
<feature type="compositionally biased region" description="Basic and acidic residues" evidence="5">
    <location>
        <begin position="789"/>
        <end position="801"/>
    </location>
</feature>
<sequence length="1697" mass="193374">MTSESDTDGDLLLRNVSNIRKRLLHTERSLQLLQSPRNSPRYAVSSDGDSLADDTLQPLTLDDLTEDYLDIRSREGRIAIPYSFHRDVMDEQGAHGLDAPGPVQQPQSNGAVQGSMPSVHDLENETLRRKLQALRDENSQLVSSNHQLLNELESTGYELRSTKNQLQAISQELESTKVEVPSLRDKVSQLESSIRLDDEALRSADQKLVEYERELQAKDSLIKQGREDTKTVKSELGYEAQQRKRAENQRDEALQNLEDLSDQLNEYRNKTKEKFKKYQGTEDHLRDSLLHCDKEREELLEKATALEAELQDARENFRVLKEESSCDLQASTQDLQSTVSTLQHQLSHLREDLDAKTKENEELKELTDRQNERLGDCQRDIEASHSELKRLEDMARRLQAQMRHSGDSSLAPTNGYDIPRPVRTSSPASDPGLGVHPSQRNGSPALSALSADHAYDTSWSDDLDYVGAGSNKALIAQLRMKLAMKEAENQRLQAARQRDTAGVSLSSSGTMDGLRSELTALVEKNKIGDRKAHELTSIINRLEEERTRHAGQLVRLQERLTEQESHSTAVESQLDHYNAQLRILQDQITEKGGRVATLEAELGKKNGLISHLEEHLAEKTASIEECTSNLTELDQQLKDQTAELREIQNSLERKSEEAEQTSETLTKVKELHVQHCQEMQQQIEALQESKEALTSQLESINQSIDETQGELTSQLTRSKQLEDELDLAKKELDDRVREHRETTQTLQLKAKEDAYRVSQLETALLVCKEELTGYIERLDNMRDRHDKELQTKKSETKKLEKQLQQARDQQEKSAEQVLELEQALEERQQMLLQSTARMAELEDKEGQLEHQVSHLEKGLNHVTTAAEKDAALIEKKLHQACMDLEDRTSQLTEATQALSQAQSELAEAETRSADLELQLSQTKKDCDNHAAKATQLDMDLREAKLQLDNMTQKVSDQESSLETTRQENKSHRERSTELDGELRRAQLEMQTATKQLSELQRLLQRSRAEAKQKQQRMQELSDELRRSQNEARNRDQDMVEMDEALKSSQRELQQRAAQVNHLDMAVKEHQSESEQKILQLENSLSKSQYELKQCSRKIGELDDRCGEQQETLKERALQVQQLEQVVSRQKSEINHKAMEITQLQKRIEDLSHQCSSHHEEELAQGQQLRLTREQMQRHHVELTEARRQLAQVQREKDQLARDYEDAVDLCHGKDEDHARLAEEHGAVMAREAETETRFGAELERIRDLQLREMEVKEQELAQLQDSHAALLASKNQLEASHRLEINRLKEAETRSRQEVESLREKVTGLENELAARKEVIQAANEAIVIKEAEVARLNARISGYERATFGTQFTTHQPPNRPSSTPGRGNIPYLIPPLMSPASPHFQSPRTVLRRSASDHNLPSAGSGDVPGTLHNGLQDMHLHTGSPHHGKHSRHLTDTGYQSWGPYISQDFHEPVTTHRYDPQDAHSRSRFTNEPATLGHFSDTDSVEDAENFETLQGMLAFVNRHIAGHQQQDPATHSDSLNVNNSNFSGLTDRRQSSITHTTQEDSELALDLSEFQQDDRRQSWESPRKGREGARTSLGNRERGVSPSSKSPDRGRAQVHKPRIMKSPGQSDGSSPKVLPLKKRLATQRAKLVANKTATEAPLKPEDCMADLQDRLRANDERRRRIDDQLYNMRDHARKITNRILGKDESEDR</sequence>
<organism evidence="6 7">
    <name type="scientific">Patiria miniata</name>
    <name type="common">Bat star</name>
    <name type="synonym">Asterina miniata</name>
    <dbReference type="NCBI Taxonomy" id="46514"/>
    <lineage>
        <taxon>Eukaryota</taxon>
        <taxon>Metazoa</taxon>
        <taxon>Echinodermata</taxon>
        <taxon>Eleutherozoa</taxon>
        <taxon>Asterozoa</taxon>
        <taxon>Asteroidea</taxon>
        <taxon>Valvatacea</taxon>
        <taxon>Valvatida</taxon>
        <taxon>Asterinidae</taxon>
        <taxon>Patiria</taxon>
    </lineage>
</organism>
<keyword evidence="3 4" id="KW-0175">Coiled coil</keyword>
<feature type="region of interest" description="Disordered" evidence="5">
    <location>
        <begin position="1351"/>
        <end position="1418"/>
    </location>
</feature>
<name>A0A914AIB9_PATMI</name>
<keyword evidence="2" id="KW-0963">Cytoplasm</keyword>
<feature type="region of interest" description="Disordered" evidence="5">
    <location>
        <begin position="950"/>
        <end position="981"/>
    </location>
</feature>
<feature type="region of interest" description="Disordered" evidence="5">
    <location>
        <begin position="1513"/>
        <end position="1622"/>
    </location>
</feature>
<feature type="region of interest" description="Disordered" evidence="5">
    <location>
        <begin position="1006"/>
        <end position="1037"/>
    </location>
</feature>
<dbReference type="Gene3D" id="1.10.287.1490">
    <property type="match status" value="1"/>
</dbReference>
<feature type="compositionally biased region" description="Basic and acidic residues" evidence="5">
    <location>
        <begin position="1022"/>
        <end position="1037"/>
    </location>
</feature>
<feature type="region of interest" description="Disordered" evidence="5">
    <location>
        <begin position="400"/>
        <end position="446"/>
    </location>
</feature>